<keyword evidence="6 7" id="KW-0503">Monooxygenase</keyword>
<evidence type="ECO:0000313" key="9">
    <source>
        <dbReference type="Proteomes" id="UP001206639"/>
    </source>
</evidence>
<dbReference type="PRINTS" id="PR00359">
    <property type="entry name" value="BP450"/>
</dbReference>
<dbReference type="Gene3D" id="1.10.630.10">
    <property type="entry name" value="Cytochrome P450"/>
    <property type="match status" value="1"/>
</dbReference>
<proteinExistence type="inferred from homology"/>
<gene>
    <name evidence="8" type="ORF">N4S67_20080</name>
</gene>
<dbReference type="Pfam" id="PF00067">
    <property type="entry name" value="p450"/>
    <property type="match status" value="1"/>
</dbReference>
<evidence type="ECO:0000256" key="3">
    <source>
        <dbReference type="ARBA" id="ARBA00022723"/>
    </source>
</evidence>
<comment type="similarity">
    <text evidence="1 7">Belongs to the cytochrome P450 family.</text>
</comment>
<keyword evidence="2 7" id="KW-0349">Heme</keyword>
<dbReference type="PANTHER" id="PTHR46696">
    <property type="entry name" value="P450, PUTATIVE (EUROFUNG)-RELATED"/>
    <property type="match status" value="1"/>
</dbReference>
<keyword evidence="4 7" id="KW-0560">Oxidoreductase</keyword>
<comment type="caution">
    <text evidence="8">The sequence shown here is derived from an EMBL/GenBank/DDBJ whole genome shotgun (WGS) entry which is preliminary data.</text>
</comment>
<dbReference type="InterPro" id="IPR036396">
    <property type="entry name" value="Cyt_P450_sf"/>
</dbReference>
<dbReference type="InterPro" id="IPR002397">
    <property type="entry name" value="Cyt_P450_B"/>
</dbReference>
<evidence type="ECO:0000313" key="8">
    <source>
        <dbReference type="EMBL" id="MCT7660706.1"/>
    </source>
</evidence>
<evidence type="ECO:0000256" key="2">
    <source>
        <dbReference type="ARBA" id="ARBA00022617"/>
    </source>
</evidence>
<sequence>MTTPTQADEFFNPLNPAHIADPDDYLEASRKACPVAQVSETLYTVNSDETVRQVFGDNENFSSKGNFTIYDDDFDLPFPAVNISDPPVHTALRARLLKNLSPARLRKLKPRISGIVADAIASLPEAGRVELYSDYVRYIPTAALYALIGIPEGSWSYVENLSDILVAQLPGTPVHLPEFIELSGFIAALVEERRANADNRTEDVLDNLCFAEPGESDMSTTEVVIHTIQLIGAATDTTRALITNCLYRLLEDPRRWDAVLADRALLPKAIEESLRFDSPLQFMVRTVASDVCVGDIPVPAGKKVYLNIQSANHDEATWGEQSRQFQLDRANASAHIAFGRGIHTCIGAPVARIEAVEAIGALLDRYPHMRLAPDAQWVKCQGDLFRRVESLPVLLNGGAQ</sequence>
<protein>
    <submittedName>
        <fullName evidence="8">Cytochrome P450</fullName>
    </submittedName>
</protein>
<dbReference type="Proteomes" id="UP001206639">
    <property type="component" value="Unassembled WGS sequence"/>
</dbReference>
<name>A0ABT2MIA0_9MYCO</name>
<evidence type="ECO:0000256" key="5">
    <source>
        <dbReference type="ARBA" id="ARBA00023004"/>
    </source>
</evidence>
<dbReference type="PROSITE" id="PS00086">
    <property type="entry name" value="CYTOCHROME_P450"/>
    <property type="match status" value="1"/>
</dbReference>
<dbReference type="InterPro" id="IPR017972">
    <property type="entry name" value="Cyt_P450_CS"/>
</dbReference>
<organism evidence="8 9">
    <name type="scientific">Mycobacterium deserti</name>
    <dbReference type="NCBI Taxonomy" id="2978347"/>
    <lineage>
        <taxon>Bacteria</taxon>
        <taxon>Bacillati</taxon>
        <taxon>Actinomycetota</taxon>
        <taxon>Actinomycetes</taxon>
        <taxon>Mycobacteriales</taxon>
        <taxon>Mycobacteriaceae</taxon>
        <taxon>Mycobacterium</taxon>
    </lineage>
</organism>
<keyword evidence="5 7" id="KW-0408">Iron</keyword>
<evidence type="ECO:0000256" key="1">
    <source>
        <dbReference type="ARBA" id="ARBA00010617"/>
    </source>
</evidence>
<dbReference type="EMBL" id="JAODWD010000005">
    <property type="protein sequence ID" value="MCT7660706.1"/>
    <property type="molecule type" value="Genomic_DNA"/>
</dbReference>
<keyword evidence="9" id="KW-1185">Reference proteome</keyword>
<keyword evidence="3 7" id="KW-0479">Metal-binding</keyword>
<dbReference type="PANTHER" id="PTHR46696:SF1">
    <property type="entry name" value="CYTOCHROME P450 YJIB-RELATED"/>
    <property type="match status" value="1"/>
</dbReference>
<accession>A0ABT2MIA0</accession>
<evidence type="ECO:0000256" key="6">
    <source>
        <dbReference type="ARBA" id="ARBA00023033"/>
    </source>
</evidence>
<dbReference type="SUPFAM" id="SSF48264">
    <property type="entry name" value="Cytochrome P450"/>
    <property type="match status" value="1"/>
</dbReference>
<evidence type="ECO:0000256" key="7">
    <source>
        <dbReference type="RuleBase" id="RU000461"/>
    </source>
</evidence>
<reference evidence="9" key="1">
    <citation type="submission" date="2023-07" db="EMBL/GenBank/DDBJ databases">
        <authorList>
            <person name="Deng Y."/>
            <person name="Zhang Y.-Q."/>
        </authorList>
    </citation>
    <scope>NUCLEOTIDE SEQUENCE [LARGE SCALE GENOMIC DNA]</scope>
    <source>
        <strain evidence="9">CPCC 205710</strain>
    </source>
</reference>
<dbReference type="RefSeq" id="WP_260994785.1">
    <property type="nucleotide sequence ID" value="NZ_JAODWD010000005.1"/>
</dbReference>
<dbReference type="InterPro" id="IPR001128">
    <property type="entry name" value="Cyt_P450"/>
</dbReference>
<evidence type="ECO:0000256" key="4">
    <source>
        <dbReference type="ARBA" id="ARBA00023002"/>
    </source>
</evidence>